<accession>A0ABS8RQP5</accession>
<proteinExistence type="predicted"/>
<sequence length="172" mass="19465">MQFGPAAGYSSTRAEIGAATGSLRVSGSGQQLQQEAQKLALVTSIHWVAETLKQHDYRPDYFAGLILNMTPEEEPKTLQMMHMLRKYCKHLMLLMLDVRDPCKGNNSGRLWSSSREEHRFSPRLDLPPLAELHRKLKPVIPLIKPLLYLGMREASGLLVPWRDLKLSSKSTN</sequence>
<gene>
    <name evidence="1" type="ORF">HAX54_047554</name>
</gene>
<dbReference type="EMBL" id="JACEIK010000077">
    <property type="protein sequence ID" value="MCD7448942.1"/>
    <property type="molecule type" value="Genomic_DNA"/>
</dbReference>
<keyword evidence="2" id="KW-1185">Reference proteome</keyword>
<evidence type="ECO:0000313" key="2">
    <source>
        <dbReference type="Proteomes" id="UP000823775"/>
    </source>
</evidence>
<protein>
    <submittedName>
        <fullName evidence="1">Uncharacterized protein</fullName>
    </submittedName>
</protein>
<name>A0ABS8RQP5_DATST</name>
<dbReference type="Proteomes" id="UP000823775">
    <property type="component" value="Unassembled WGS sequence"/>
</dbReference>
<comment type="caution">
    <text evidence="1">The sequence shown here is derived from an EMBL/GenBank/DDBJ whole genome shotgun (WGS) entry which is preliminary data.</text>
</comment>
<evidence type="ECO:0000313" key="1">
    <source>
        <dbReference type="EMBL" id="MCD7448942.1"/>
    </source>
</evidence>
<reference evidence="1 2" key="1">
    <citation type="journal article" date="2021" name="BMC Genomics">
        <title>Datura genome reveals duplications of psychoactive alkaloid biosynthetic genes and high mutation rate following tissue culture.</title>
        <authorList>
            <person name="Rajewski A."/>
            <person name="Carter-House D."/>
            <person name="Stajich J."/>
            <person name="Litt A."/>
        </authorList>
    </citation>
    <scope>NUCLEOTIDE SEQUENCE [LARGE SCALE GENOMIC DNA]</scope>
    <source>
        <strain evidence="1">AR-01</strain>
    </source>
</reference>
<organism evidence="1 2">
    <name type="scientific">Datura stramonium</name>
    <name type="common">Jimsonweed</name>
    <name type="synonym">Common thornapple</name>
    <dbReference type="NCBI Taxonomy" id="4076"/>
    <lineage>
        <taxon>Eukaryota</taxon>
        <taxon>Viridiplantae</taxon>
        <taxon>Streptophyta</taxon>
        <taxon>Embryophyta</taxon>
        <taxon>Tracheophyta</taxon>
        <taxon>Spermatophyta</taxon>
        <taxon>Magnoliopsida</taxon>
        <taxon>eudicotyledons</taxon>
        <taxon>Gunneridae</taxon>
        <taxon>Pentapetalae</taxon>
        <taxon>asterids</taxon>
        <taxon>lamiids</taxon>
        <taxon>Solanales</taxon>
        <taxon>Solanaceae</taxon>
        <taxon>Solanoideae</taxon>
        <taxon>Datureae</taxon>
        <taxon>Datura</taxon>
    </lineage>
</organism>